<evidence type="ECO:0000313" key="3">
    <source>
        <dbReference type="EMBL" id="PLS26763.1"/>
    </source>
</evidence>
<dbReference type="InterPro" id="IPR012495">
    <property type="entry name" value="TadE-like_dom"/>
</dbReference>
<sequence>MRRLWKRLRAWMCGDDDGAATAEFAVVLPVVVVTAALLLYLARASVTQISCQDAAADVARATLVSDDGVAAPAGVQVAVADGGDRITVTTTCRVLADPLGVLPATVHGRAVVVKQDMS</sequence>
<dbReference type="Pfam" id="PF07811">
    <property type="entry name" value="TadE"/>
    <property type="match status" value="1"/>
</dbReference>
<comment type="caution">
    <text evidence="3">The sequence shown here is derived from an EMBL/GenBank/DDBJ whole genome shotgun (WGS) entry which is preliminary data.</text>
</comment>
<organism evidence="3 4">
    <name type="scientific">Bifidobacterium anseris</name>
    <dbReference type="NCBI Taxonomy" id="2020963"/>
    <lineage>
        <taxon>Bacteria</taxon>
        <taxon>Bacillati</taxon>
        <taxon>Actinomycetota</taxon>
        <taxon>Actinomycetes</taxon>
        <taxon>Bifidobacteriales</taxon>
        <taxon>Bifidobacteriaceae</taxon>
        <taxon>Bifidobacterium</taxon>
    </lineage>
</organism>
<proteinExistence type="predicted"/>
<feature type="domain" description="TadE-like" evidence="2">
    <location>
        <begin position="18"/>
        <end position="60"/>
    </location>
</feature>
<dbReference type="EMBL" id="NMYC01000005">
    <property type="protein sequence ID" value="PLS26763.1"/>
    <property type="molecule type" value="Genomic_DNA"/>
</dbReference>
<keyword evidence="1" id="KW-0812">Transmembrane</keyword>
<keyword evidence="1" id="KW-1133">Transmembrane helix</keyword>
<reference evidence="3 4" key="1">
    <citation type="submission" date="2017-07" db="EMBL/GenBank/DDBJ databases">
        <title>Bifidobacterium novel species.</title>
        <authorList>
            <person name="Lugli G.A."/>
            <person name="Milani C."/>
            <person name="Duranti S."/>
            <person name="Mangifesta M."/>
        </authorList>
    </citation>
    <scope>NUCLEOTIDE SEQUENCE [LARGE SCALE GENOMIC DNA]</scope>
    <source>
        <strain evidence="4">Goo31D</strain>
    </source>
</reference>
<dbReference type="RefSeq" id="WP_051198465.1">
    <property type="nucleotide sequence ID" value="NZ_NMYC01000005.1"/>
</dbReference>
<dbReference type="Proteomes" id="UP000234935">
    <property type="component" value="Unassembled WGS sequence"/>
</dbReference>
<protein>
    <submittedName>
        <fullName evidence="3">Pilus biosynthesis protein TadE</fullName>
    </submittedName>
</protein>
<dbReference type="OrthoDB" id="3233973at2"/>
<feature type="transmembrane region" description="Helical" evidence="1">
    <location>
        <begin position="21"/>
        <end position="42"/>
    </location>
</feature>
<evidence type="ECO:0000256" key="1">
    <source>
        <dbReference type="SAM" id="Phobius"/>
    </source>
</evidence>
<keyword evidence="4" id="KW-1185">Reference proteome</keyword>
<gene>
    <name evidence="3" type="ORF">CGZ88_1248</name>
</gene>
<accession>A0A2N5IXS4</accession>
<name>A0A2N5IXS4_9BIFI</name>
<evidence type="ECO:0000259" key="2">
    <source>
        <dbReference type="Pfam" id="PF07811"/>
    </source>
</evidence>
<dbReference type="AlphaFoldDB" id="A0A2N5IXS4"/>
<evidence type="ECO:0000313" key="4">
    <source>
        <dbReference type="Proteomes" id="UP000234935"/>
    </source>
</evidence>
<keyword evidence="1" id="KW-0472">Membrane</keyword>